<organism evidence="2 3">
    <name type="scientific">Trypanosoma equiperdum</name>
    <dbReference type="NCBI Taxonomy" id="5694"/>
    <lineage>
        <taxon>Eukaryota</taxon>
        <taxon>Discoba</taxon>
        <taxon>Euglenozoa</taxon>
        <taxon>Kinetoplastea</taxon>
        <taxon>Metakinetoplastina</taxon>
        <taxon>Trypanosomatida</taxon>
        <taxon>Trypanosomatidae</taxon>
        <taxon>Trypanosoma</taxon>
    </lineage>
</organism>
<feature type="region of interest" description="Disordered" evidence="1">
    <location>
        <begin position="75"/>
        <end position="98"/>
    </location>
</feature>
<sequence length="670" mass="75106">MILRGRLSAALILSSYRTVVTPIAPPHYVRRRIRESMVRHVLTAAQPLTVSDLIDLVRGTCDVEGYASAHREELGDASFPNSSSDEQPPTHAVGTEKERQVRHLTNFLVANTPEQGDTSSSSYKKQSNYLIESTVRLLLAVDPQFRVSVGGYVCYPNLPSMIIASTNVERNESWVRSMRSLVRAEEAAHRTTVDCNDNRTTRRIVSARAEEGAPSRGWSYIVSLWCMLDPLSETPEENDVGRRDLKQDTQCSKRNASRGGGSFSEHLAELWIKTYDSKELPPLLCGGSPTGGWPGARPCEFRECTEGNDALRRWCAETREGYVNDLLLAKAVLAPAARTLLQQVNFHMAYLFNLIVGVPITLGRLSALVQWESHPFAMHYRSFLHFVVLFTGCSAVLQMERYEMRRREVQKRWRSLLWVQVHEEWERQRQQQLVGRFASRTLVDEAHANTRTGQVEAAVANVSGTSDDYGDIGGTPRVSLGAEHYRFWVTGTSGPSVSPKFADVCRCVFLMPSAGMAPVDVTTRSPSEVMDDLAAMEQRNGEEKGGTVNDIVVFAATPFVLEQRICRLVRLWWLLEGQRTSQDRTNDVVITIRRLSQLCLWEHEYGNPAASRMMLHYLQSFEYTEGVIKLVPPPEQSVTKPDSVDTAGQWLVVVSRAKKTGKKSAEIDGS</sequence>
<reference evidence="2" key="1">
    <citation type="submission" date="2016-09" db="EMBL/GenBank/DDBJ databases">
        <authorList>
            <person name="Hebert L."/>
            <person name="Moumen B."/>
        </authorList>
    </citation>
    <scope>NUCLEOTIDE SEQUENCE [LARGE SCALE GENOMIC DNA]</scope>
    <source>
        <strain evidence="2">OVI</strain>
    </source>
</reference>
<name>A0A1G4IJ26_TRYEQ</name>
<gene>
    <name evidence="2" type="ORF">TEOVI_000391000</name>
</gene>
<dbReference type="VEuPathDB" id="TriTrypDB:TEOVI_000391000"/>
<evidence type="ECO:0000313" key="2">
    <source>
        <dbReference type="EMBL" id="SCU72334.1"/>
    </source>
</evidence>
<dbReference type="EMBL" id="CZPT02001844">
    <property type="protein sequence ID" value="SCU72334.1"/>
    <property type="molecule type" value="Genomic_DNA"/>
</dbReference>
<dbReference type="RefSeq" id="XP_067082845.1">
    <property type="nucleotide sequence ID" value="XM_067226744.1"/>
</dbReference>
<keyword evidence="3" id="KW-1185">Reference proteome</keyword>
<comment type="caution">
    <text evidence="2">The sequence shown here is derived from an EMBL/GenBank/DDBJ whole genome shotgun (WGS) entry which is preliminary data.</text>
</comment>
<evidence type="ECO:0000313" key="3">
    <source>
        <dbReference type="Proteomes" id="UP000195570"/>
    </source>
</evidence>
<evidence type="ECO:0000256" key="1">
    <source>
        <dbReference type="SAM" id="MobiDB-lite"/>
    </source>
</evidence>
<dbReference type="GeneID" id="92377850"/>
<accession>A0A1G4IJ26</accession>
<proteinExistence type="predicted"/>
<dbReference type="AlphaFoldDB" id="A0A1G4IJ26"/>
<protein>
    <submittedName>
        <fullName evidence="2">Uncharacterized protein</fullName>
    </submittedName>
</protein>
<feature type="region of interest" description="Disordered" evidence="1">
    <location>
        <begin position="234"/>
        <end position="261"/>
    </location>
</feature>
<dbReference type="Proteomes" id="UP000195570">
    <property type="component" value="Unassembled WGS sequence"/>
</dbReference>